<dbReference type="EMBL" id="BPLR01017843">
    <property type="protein sequence ID" value="GIY94921.1"/>
    <property type="molecule type" value="Genomic_DNA"/>
</dbReference>
<gene>
    <name evidence="2" type="ORF">CEXT_129221</name>
</gene>
<organism evidence="2 3">
    <name type="scientific">Caerostris extrusa</name>
    <name type="common">Bark spider</name>
    <name type="synonym">Caerostris bankana</name>
    <dbReference type="NCBI Taxonomy" id="172846"/>
    <lineage>
        <taxon>Eukaryota</taxon>
        <taxon>Metazoa</taxon>
        <taxon>Ecdysozoa</taxon>
        <taxon>Arthropoda</taxon>
        <taxon>Chelicerata</taxon>
        <taxon>Arachnida</taxon>
        <taxon>Araneae</taxon>
        <taxon>Araneomorphae</taxon>
        <taxon>Entelegynae</taxon>
        <taxon>Araneoidea</taxon>
        <taxon>Araneidae</taxon>
        <taxon>Caerostris</taxon>
    </lineage>
</organism>
<name>A0AAV4XLU6_CAEEX</name>
<keyword evidence="3" id="KW-1185">Reference proteome</keyword>
<evidence type="ECO:0000313" key="2">
    <source>
        <dbReference type="EMBL" id="GIY94921.1"/>
    </source>
</evidence>
<accession>A0AAV4XLU6</accession>
<reference evidence="2 3" key="1">
    <citation type="submission" date="2021-06" db="EMBL/GenBank/DDBJ databases">
        <title>Caerostris extrusa draft genome.</title>
        <authorList>
            <person name="Kono N."/>
            <person name="Arakawa K."/>
        </authorList>
    </citation>
    <scope>NUCLEOTIDE SEQUENCE [LARGE SCALE GENOMIC DNA]</scope>
</reference>
<dbReference type="Proteomes" id="UP001054945">
    <property type="component" value="Unassembled WGS sequence"/>
</dbReference>
<evidence type="ECO:0000313" key="3">
    <source>
        <dbReference type="Proteomes" id="UP001054945"/>
    </source>
</evidence>
<feature type="region of interest" description="Disordered" evidence="1">
    <location>
        <begin position="53"/>
        <end position="77"/>
    </location>
</feature>
<sequence length="77" mass="8765">MHRPGDASPNFRRNVRKRNPAESWGFIFESGFICFFSTEGGFPLSKELRKEQSANSAVNSSRNQRSMYQLNDGVSSF</sequence>
<dbReference type="AlphaFoldDB" id="A0AAV4XLU6"/>
<protein>
    <recommendedName>
        <fullName evidence="4">Ycf15</fullName>
    </recommendedName>
</protein>
<proteinExistence type="predicted"/>
<comment type="caution">
    <text evidence="2">The sequence shown here is derived from an EMBL/GenBank/DDBJ whole genome shotgun (WGS) entry which is preliminary data.</text>
</comment>
<evidence type="ECO:0008006" key="4">
    <source>
        <dbReference type="Google" id="ProtNLM"/>
    </source>
</evidence>
<evidence type="ECO:0000256" key="1">
    <source>
        <dbReference type="SAM" id="MobiDB-lite"/>
    </source>
</evidence>